<gene>
    <name evidence="2" type="ORF">BESB_077270</name>
</gene>
<evidence type="ECO:0000313" key="3">
    <source>
        <dbReference type="Proteomes" id="UP000224006"/>
    </source>
</evidence>
<protein>
    <recommendedName>
        <fullName evidence="4">Transmembrane protein</fullName>
    </recommendedName>
</protein>
<accession>A0A2A9MDQ4</accession>
<dbReference type="AlphaFoldDB" id="A0A2A9MDQ4"/>
<comment type="caution">
    <text evidence="2">The sequence shown here is derived from an EMBL/GenBank/DDBJ whole genome shotgun (WGS) entry which is preliminary data.</text>
</comment>
<dbReference type="KEGG" id="bbes:BESB_077270"/>
<evidence type="ECO:0000256" key="1">
    <source>
        <dbReference type="SAM" id="Phobius"/>
    </source>
</evidence>
<dbReference type="OrthoDB" id="328843at2759"/>
<dbReference type="EMBL" id="NWUJ01000008">
    <property type="protein sequence ID" value="PFH33510.1"/>
    <property type="molecule type" value="Genomic_DNA"/>
</dbReference>
<dbReference type="RefSeq" id="XP_029217519.1">
    <property type="nucleotide sequence ID" value="XM_029366088.1"/>
</dbReference>
<evidence type="ECO:0008006" key="4">
    <source>
        <dbReference type="Google" id="ProtNLM"/>
    </source>
</evidence>
<sequence length="139" mass="15380">MAAVQAGSRAVAATVCGTKFSYLARQSPLSSVFASSNRALFCSLSQRRFAAQSVQPHKGDHAAAPSVTPRFTDDIPAEYYRYGAFKNYRRDDSCAQPLVRMGVVVTAVTGLIFLNHMWSCDHWHYKHRIAGSYLDSDSE</sequence>
<proteinExistence type="predicted"/>
<dbReference type="VEuPathDB" id="ToxoDB:BESB_077270"/>
<keyword evidence="3" id="KW-1185">Reference proteome</keyword>
<keyword evidence="1" id="KW-0472">Membrane</keyword>
<keyword evidence="1" id="KW-1133">Transmembrane helix</keyword>
<keyword evidence="1" id="KW-0812">Transmembrane</keyword>
<dbReference type="Proteomes" id="UP000224006">
    <property type="component" value="Chromosome VII"/>
</dbReference>
<organism evidence="2 3">
    <name type="scientific">Besnoitia besnoiti</name>
    <name type="common">Apicomplexan protozoan</name>
    <dbReference type="NCBI Taxonomy" id="94643"/>
    <lineage>
        <taxon>Eukaryota</taxon>
        <taxon>Sar</taxon>
        <taxon>Alveolata</taxon>
        <taxon>Apicomplexa</taxon>
        <taxon>Conoidasida</taxon>
        <taxon>Coccidia</taxon>
        <taxon>Eucoccidiorida</taxon>
        <taxon>Eimeriorina</taxon>
        <taxon>Sarcocystidae</taxon>
        <taxon>Besnoitia</taxon>
    </lineage>
</organism>
<reference evidence="2 3" key="1">
    <citation type="submission" date="2017-09" db="EMBL/GenBank/DDBJ databases">
        <title>Genome sequencing of Besnoitia besnoiti strain Bb-Ger1.</title>
        <authorList>
            <person name="Schares G."/>
            <person name="Venepally P."/>
            <person name="Lorenzi H.A."/>
        </authorList>
    </citation>
    <scope>NUCLEOTIDE SEQUENCE [LARGE SCALE GENOMIC DNA]</scope>
    <source>
        <strain evidence="2 3">Bb-Ger1</strain>
    </source>
</reference>
<evidence type="ECO:0000313" key="2">
    <source>
        <dbReference type="EMBL" id="PFH33510.1"/>
    </source>
</evidence>
<dbReference type="GeneID" id="40312653"/>
<feature type="transmembrane region" description="Helical" evidence="1">
    <location>
        <begin position="98"/>
        <end position="118"/>
    </location>
</feature>
<name>A0A2A9MDQ4_BESBE</name>